<accession>A0A2P7UT43</accession>
<name>A0A2P7UT43_9BACL</name>
<organism evidence="1 2">
    <name type="scientific">Brevibacillus fortis</name>
    <dbReference type="NCBI Taxonomy" id="2126352"/>
    <lineage>
        <taxon>Bacteria</taxon>
        <taxon>Bacillati</taxon>
        <taxon>Bacillota</taxon>
        <taxon>Bacilli</taxon>
        <taxon>Bacillales</taxon>
        <taxon>Paenibacillaceae</taxon>
        <taxon>Brevibacillus</taxon>
    </lineage>
</organism>
<evidence type="ECO:0000313" key="1">
    <source>
        <dbReference type="EMBL" id="PSJ90164.1"/>
    </source>
</evidence>
<dbReference type="EMBL" id="PXZM01000038">
    <property type="protein sequence ID" value="PSJ90164.1"/>
    <property type="molecule type" value="Genomic_DNA"/>
</dbReference>
<keyword evidence="2" id="KW-1185">Reference proteome</keyword>
<reference evidence="1 2" key="1">
    <citation type="submission" date="2018-03" db="EMBL/GenBank/DDBJ databases">
        <title>Brevisbacillus phylogenomics.</title>
        <authorList>
            <person name="Dunlap C."/>
        </authorList>
    </citation>
    <scope>NUCLEOTIDE SEQUENCE [LARGE SCALE GENOMIC DNA]</scope>
    <source>
        <strain evidence="1 2">NRRL NRS-1210</strain>
    </source>
</reference>
<dbReference type="Proteomes" id="UP000240419">
    <property type="component" value="Unassembled WGS sequence"/>
</dbReference>
<gene>
    <name evidence="1" type="ORF">C7R93_22570</name>
</gene>
<protein>
    <submittedName>
        <fullName evidence="1">Uncharacterized protein</fullName>
    </submittedName>
</protein>
<proteinExistence type="predicted"/>
<evidence type="ECO:0000313" key="2">
    <source>
        <dbReference type="Proteomes" id="UP000240419"/>
    </source>
</evidence>
<dbReference type="AlphaFoldDB" id="A0A2P7UT43"/>
<comment type="caution">
    <text evidence="1">The sequence shown here is derived from an EMBL/GenBank/DDBJ whole genome shotgun (WGS) entry which is preliminary data.</text>
</comment>
<sequence length="67" mass="7681">MSFLSTKGLVVIIRKIDNSFQVKKNKYFLKYINNCVRYLRKVLPAATLGVLVVYCIRDISLISGNLE</sequence>